<dbReference type="AlphaFoldDB" id="A0AAD5CMT2"/>
<feature type="non-terminal residue" evidence="1">
    <location>
        <position position="73"/>
    </location>
</feature>
<reference evidence="1" key="1">
    <citation type="submission" date="2022-06" db="EMBL/GenBank/DDBJ databases">
        <title>Uncovering the hologenomic basis of an extraordinary plant invasion.</title>
        <authorList>
            <person name="Bieker V.C."/>
            <person name="Martin M.D."/>
            <person name="Gilbert T."/>
            <person name="Hodgins K."/>
            <person name="Battlay P."/>
            <person name="Petersen B."/>
            <person name="Wilson J."/>
        </authorList>
    </citation>
    <scope>NUCLEOTIDE SEQUENCE</scope>
    <source>
        <strain evidence="1">AA19_3_7</strain>
        <tissue evidence="1">Leaf</tissue>
    </source>
</reference>
<organism evidence="1 2">
    <name type="scientific">Ambrosia artemisiifolia</name>
    <name type="common">Common ragweed</name>
    <dbReference type="NCBI Taxonomy" id="4212"/>
    <lineage>
        <taxon>Eukaryota</taxon>
        <taxon>Viridiplantae</taxon>
        <taxon>Streptophyta</taxon>
        <taxon>Embryophyta</taxon>
        <taxon>Tracheophyta</taxon>
        <taxon>Spermatophyta</taxon>
        <taxon>Magnoliopsida</taxon>
        <taxon>eudicotyledons</taxon>
        <taxon>Gunneridae</taxon>
        <taxon>Pentapetalae</taxon>
        <taxon>asterids</taxon>
        <taxon>campanulids</taxon>
        <taxon>Asterales</taxon>
        <taxon>Asteraceae</taxon>
        <taxon>Asteroideae</taxon>
        <taxon>Heliantheae alliance</taxon>
        <taxon>Heliantheae</taxon>
        <taxon>Ambrosia</taxon>
    </lineage>
</organism>
<protein>
    <submittedName>
        <fullName evidence="1">Uncharacterized protein</fullName>
    </submittedName>
</protein>
<proteinExistence type="predicted"/>
<evidence type="ECO:0000313" key="1">
    <source>
        <dbReference type="EMBL" id="KAI7743970.1"/>
    </source>
</evidence>
<evidence type="ECO:0000313" key="2">
    <source>
        <dbReference type="Proteomes" id="UP001206925"/>
    </source>
</evidence>
<dbReference type="EMBL" id="JAMZMK010007620">
    <property type="protein sequence ID" value="KAI7743970.1"/>
    <property type="molecule type" value="Genomic_DNA"/>
</dbReference>
<accession>A0AAD5CMT2</accession>
<comment type="caution">
    <text evidence="1">The sequence shown here is derived from an EMBL/GenBank/DDBJ whole genome shotgun (WGS) entry which is preliminary data.</text>
</comment>
<keyword evidence="2" id="KW-1185">Reference proteome</keyword>
<dbReference type="Proteomes" id="UP001206925">
    <property type="component" value="Unassembled WGS sequence"/>
</dbReference>
<gene>
    <name evidence="1" type="ORF">M8C21_031548</name>
</gene>
<feature type="non-terminal residue" evidence="1">
    <location>
        <position position="1"/>
    </location>
</feature>
<name>A0AAD5CMT2_AMBAR</name>
<sequence>QTTTFTKDNNRRFFFSFSFNQHLQFSSIHQSINQSIPIHTCFLEMASSSDPWNREYSEASKLADDITNMISER</sequence>